<sequence length="125" mass="14450">MLQDDLKKYPKAIWVHFYKNRMMLMAIDGTTKAIEIPQIPYHHPRMILADFESATATLKALMKHHTQGSSFFKLTAPIAIVQIMEPIPDHLTKIEIRAFQELFWNTGARKIKLYDIDGNPIGNEE</sequence>
<evidence type="ECO:0000313" key="1">
    <source>
        <dbReference type="EMBL" id="AYO56062.1"/>
    </source>
</evidence>
<protein>
    <submittedName>
        <fullName evidence="1">Rod shape-determining protein</fullName>
    </submittedName>
</protein>
<name>A0A3G2T7U0_9GAMM</name>
<reference evidence="1 2" key="1">
    <citation type="submission" date="2018-10" db="EMBL/GenBank/DDBJ databases">
        <title>The complete genome of Acinetobacter wuhouensis strain WCHAW010062.</title>
        <authorList>
            <person name="Hu Y."/>
            <person name="Long H."/>
            <person name="Feng Y."/>
            <person name="Zong Z."/>
        </authorList>
    </citation>
    <scope>NUCLEOTIDE SEQUENCE [LARGE SCALE GENOMIC DNA]</scope>
    <source>
        <strain evidence="1 2">WCHAW010062</strain>
    </source>
</reference>
<dbReference type="AlphaFoldDB" id="A0A3G2T7U0"/>
<accession>A0A3G2T7U0</accession>
<evidence type="ECO:0000313" key="2">
    <source>
        <dbReference type="Proteomes" id="UP000279962"/>
    </source>
</evidence>
<dbReference type="EMBL" id="CP033133">
    <property type="protein sequence ID" value="AYO56062.1"/>
    <property type="molecule type" value="Genomic_DNA"/>
</dbReference>
<gene>
    <name evidence="1" type="ORF">CDG68_21560</name>
</gene>
<organism evidence="1 2">
    <name type="scientific">Acinetobacter wuhouensis</name>
    <dbReference type="NCBI Taxonomy" id="1879050"/>
    <lineage>
        <taxon>Bacteria</taxon>
        <taxon>Pseudomonadati</taxon>
        <taxon>Pseudomonadota</taxon>
        <taxon>Gammaproteobacteria</taxon>
        <taxon>Moraxellales</taxon>
        <taxon>Moraxellaceae</taxon>
        <taxon>Acinetobacter</taxon>
    </lineage>
</organism>
<proteinExistence type="predicted"/>
<dbReference type="Proteomes" id="UP000279962">
    <property type="component" value="Chromosome"/>
</dbReference>
<dbReference type="RefSeq" id="WP_087552625.1">
    <property type="nucleotide sequence ID" value="NZ_CP033133.1"/>
</dbReference>